<keyword evidence="3" id="KW-1185">Reference proteome</keyword>
<dbReference type="EMBL" id="HE576794">
    <property type="protein sequence ID" value="CCC73377.1"/>
    <property type="molecule type" value="Genomic_DNA"/>
</dbReference>
<dbReference type="Proteomes" id="UP000010111">
    <property type="component" value="Chromosome"/>
</dbReference>
<dbReference type="AlphaFoldDB" id="G0VPJ9"/>
<dbReference type="HOGENOM" id="CLU_3218411_0_0_9"/>
<feature type="compositionally biased region" description="Polar residues" evidence="1">
    <location>
        <begin position="30"/>
        <end position="44"/>
    </location>
</feature>
<dbReference type="STRING" id="1064535.MELS_1155"/>
<dbReference type="GeneID" id="97492991"/>
<evidence type="ECO:0000256" key="1">
    <source>
        <dbReference type="SAM" id="MobiDB-lite"/>
    </source>
</evidence>
<feature type="region of interest" description="Disordered" evidence="1">
    <location>
        <begin position="25"/>
        <end position="44"/>
    </location>
</feature>
<reference evidence="2 3" key="1">
    <citation type="journal article" date="2011" name="J. Bacteriol.">
        <title>Genome Sequence of the Ruminal Bacterium Megasphaera elsdenii.</title>
        <authorList>
            <person name="Marx H."/>
            <person name="Graf A.B."/>
            <person name="Tatto N."/>
            <person name="Thallinger G.G."/>
            <person name="Mattanovich D."/>
            <person name="Sauer M."/>
        </authorList>
    </citation>
    <scope>NUCLEOTIDE SEQUENCE [LARGE SCALE GENOMIC DNA]</scope>
    <source>
        <strain evidence="2 3">DSM 20460</strain>
    </source>
</reference>
<dbReference type="PROSITE" id="PS51257">
    <property type="entry name" value="PROKAR_LIPOPROTEIN"/>
    <property type="match status" value="1"/>
</dbReference>
<proteinExistence type="predicted"/>
<dbReference type="KEGG" id="med:MELS_1155"/>
<organism evidence="2 3">
    <name type="scientific">Megasphaera elsdenii DSM 20460</name>
    <dbReference type="NCBI Taxonomy" id="1064535"/>
    <lineage>
        <taxon>Bacteria</taxon>
        <taxon>Bacillati</taxon>
        <taxon>Bacillota</taxon>
        <taxon>Negativicutes</taxon>
        <taxon>Veillonellales</taxon>
        <taxon>Veillonellaceae</taxon>
        <taxon>Megasphaera</taxon>
    </lineage>
</organism>
<sequence>MTAKKIISLLLMLLLACTAVYGFTSVDRPGQSQPQATTSASTKK</sequence>
<evidence type="ECO:0008006" key="4">
    <source>
        <dbReference type="Google" id="ProtNLM"/>
    </source>
</evidence>
<protein>
    <recommendedName>
        <fullName evidence="4">Lipoprotein</fullName>
    </recommendedName>
</protein>
<dbReference type="RefSeq" id="WP_014016111.1">
    <property type="nucleotide sequence ID" value="NC_015873.1"/>
</dbReference>
<name>G0VPJ9_MEGEL</name>
<gene>
    <name evidence="2" type="ORF">MELS_1155</name>
</gene>
<evidence type="ECO:0000313" key="2">
    <source>
        <dbReference type="EMBL" id="CCC73377.1"/>
    </source>
</evidence>
<evidence type="ECO:0000313" key="3">
    <source>
        <dbReference type="Proteomes" id="UP000010111"/>
    </source>
</evidence>
<accession>G0VPJ9</accession>